<organism evidence="1 2">
    <name type="scientific">Flavobacterium collinsii</name>
    <dbReference type="NCBI Taxonomy" id="1114861"/>
    <lineage>
        <taxon>Bacteria</taxon>
        <taxon>Pseudomonadati</taxon>
        <taxon>Bacteroidota</taxon>
        <taxon>Flavobacteriia</taxon>
        <taxon>Flavobacteriales</taxon>
        <taxon>Flavobacteriaceae</taxon>
        <taxon>Flavobacterium</taxon>
    </lineage>
</organism>
<accession>A0ABN7ELC2</accession>
<dbReference type="PROSITE" id="PS51257">
    <property type="entry name" value="PROKAR_LIPOPROTEIN"/>
    <property type="match status" value="1"/>
</dbReference>
<dbReference type="EMBL" id="CADCST010000077">
    <property type="protein sequence ID" value="CAA9197713.1"/>
    <property type="molecule type" value="Genomic_DNA"/>
</dbReference>
<reference evidence="1 2" key="1">
    <citation type="submission" date="2020-02" db="EMBL/GenBank/DDBJ databases">
        <authorList>
            <person name="Criscuolo A."/>
        </authorList>
    </citation>
    <scope>NUCLEOTIDE SEQUENCE [LARGE SCALE GENOMIC DNA]</scope>
    <source>
        <strain evidence="1">CECT7796</strain>
    </source>
</reference>
<name>A0ABN7ELC2_9FLAO</name>
<comment type="caution">
    <text evidence="1">The sequence shown here is derived from an EMBL/GenBank/DDBJ whole genome shotgun (WGS) entry which is preliminary data.</text>
</comment>
<proteinExistence type="predicted"/>
<evidence type="ECO:0008006" key="3">
    <source>
        <dbReference type="Google" id="ProtNLM"/>
    </source>
</evidence>
<protein>
    <recommendedName>
        <fullName evidence="3">TPM domain-containing protein</fullName>
    </recommendedName>
</protein>
<keyword evidence="2" id="KW-1185">Reference proteome</keyword>
<sequence length="236" mass="25566">MKNLKVWAVILPFLTIACSDDYTSETTKTEHISNSAKKLSIQPDNAANPFDMAGSVHNEIMETLEQTNFNSQSIEQIAILIDSVATICPGIISLSNDTPLSSRLSEITWIVNSNNAVDDVLAVSTLSTIAKTNLVTFVNSLLLAAPAPYEDIHSMIVSYEAAVLNNSTFSTNDKRIILITTSVARYAIYSDERKDKDWETGVSRIAAAVSGAEHGIVLGLKMALTIGLCQNNNVTQ</sequence>
<dbReference type="Proteomes" id="UP000474567">
    <property type="component" value="Unassembled WGS sequence"/>
</dbReference>
<evidence type="ECO:0000313" key="1">
    <source>
        <dbReference type="EMBL" id="CAA9197713.1"/>
    </source>
</evidence>
<evidence type="ECO:0000313" key="2">
    <source>
        <dbReference type="Proteomes" id="UP000474567"/>
    </source>
</evidence>
<gene>
    <name evidence="1" type="ORF">FLACOL7796_01809</name>
</gene>